<gene>
    <name evidence="2" type="ORF">A3C96_00940</name>
</gene>
<feature type="transmembrane region" description="Helical" evidence="1">
    <location>
        <begin position="117"/>
        <end position="136"/>
    </location>
</feature>
<dbReference type="Proteomes" id="UP000177088">
    <property type="component" value="Unassembled WGS sequence"/>
</dbReference>
<proteinExistence type="predicted"/>
<accession>A0A1F7U4Y7</accession>
<sequence length="167" mass="18939">MNSLAKSVVAKTMSSASPQTYLRREAKTCQAARYLFMCATLESAAHQDACVKALANGLSRLPWSPTVSAAETEILLRNWRGSEAFLLEATRLIKKQPELMDFRRVCQAVWQRRSKDYAMAISAIFYLTALGWLWALEADLRRKRESPRLERVPAADLDFEIEVAEPE</sequence>
<reference evidence="2 3" key="1">
    <citation type="journal article" date="2016" name="Nat. Commun.">
        <title>Thousands of microbial genomes shed light on interconnected biogeochemical processes in an aquifer system.</title>
        <authorList>
            <person name="Anantharaman K."/>
            <person name="Brown C.T."/>
            <person name="Hug L.A."/>
            <person name="Sharon I."/>
            <person name="Castelle C.J."/>
            <person name="Probst A.J."/>
            <person name="Thomas B.C."/>
            <person name="Singh A."/>
            <person name="Wilkins M.J."/>
            <person name="Karaoz U."/>
            <person name="Brodie E.L."/>
            <person name="Williams K.H."/>
            <person name="Hubbard S.S."/>
            <person name="Banfield J.F."/>
        </authorList>
    </citation>
    <scope>NUCLEOTIDE SEQUENCE [LARGE SCALE GENOMIC DNA]</scope>
</reference>
<organism evidence="2 3">
    <name type="scientific">Candidatus Uhrbacteria bacterium RIFCSPHIGHO2_02_FULL_60_10</name>
    <dbReference type="NCBI Taxonomy" id="1802392"/>
    <lineage>
        <taxon>Bacteria</taxon>
        <taxon>Candidatus Uhriibacteriota</taxon>
    </lineage>
</organism>
<comment type="caution">
    <text evidence="2">The sequence shown here is derived from an EMBL/GenBank/DDBJ whole genome shotgun (WGS) entry which is preliminary data.</text>
</comment>
<keyword evidence="1" id="KW-0472">Membrane</keyword>
<dbReference type="EMBL" id="MGEA01000076">
    <property type="protein sequence ID" value="OGL72908.1"/>
    <property type="molecule type" value="Genomic_DNA"/>
</dbReference>
<keyword evidence="1" id="KW-0812">Transmembrane</keyword>
<name>A0A1F7U4Y7_9BACT</name>
<evidence type="ECO:0000313" key="3">
    <source>
        <dbReference type="Proteomes" id="UP000177088"/>
    </source>
</evidence>
<protein>
    <submittedName>
        <fullName evidence="2">Uncharacterized protein</fullName>
    </submittedName>
</protein>
<evidence type="ECO:0000313" key="2">
    <source>
        <dbReference type="EMBL" id="OGL72908.1"/>
    </source>
</evidence>
<dbReference type="AlphaFoldDB" id="A0A1F7U4Y7"/>
<evidence type="ECO:0000256" key="1">
    <source>
        <dbReference type="SAM" id="Phobius"/>
    </source>
</evidence>
<keyword evidence="1" id="KW-1133">Transmembrane helix</keyword>